<dbReference type="Proteomes" id="UP000556026">
    <property type="component" value="Unassembled WGS sequence"/>
</dbReference>
<dbReference type="SUPFAM" id="SSF141371">
    <property type="entry name" value="PilZ domain-like"/>
    <property type="match status" value="1"/>
</dbReference>
<evidence type="ECO:0000259" key="3">
    <source>
        <dbReference type="PROSITE" id="PS50110"/>
    </source>
</evidence>
<accession>A0A6V8MKS6</accession>
<dbReference type="GO" id="GO:0000160">
    <property type="term" value="P:phosphorelay signal transduction system"/>
    <property type="evidence" value="ECO:0007669"/>
    <property type="project" value="InterPro"/>
</dbReference>
<dbReference type="InterPro" id="IPR001789">
    <property type="entry name" value="Sig_transdc_resp-reg_receiver"/>
</dbReference>
<comment type="caution">
    <text evidence="4">The sequence shown here is derived from an EMBL/GenBank/DDBJ whole genome shotgun (WGS) entry which is preliminary data.</text>
</comment>
<dbReference type="SUPFAM" id="SSF52172">
    <property type="entry name" value="CheY-like"/>
    <property type="match status" value="1"/>
</dbReference>
<protein>
    <recommendedName>
        <fullName evidence="3">Response regulatory domain-containing protein</fullName>
    </recommendedName>
</protein>
<dbReference type="Pfam" id="PF00072">
    <property type="entry name" value="Response_reg"/>
    <property type="match status" value="1"/>
</dbReference>
<name>A0A6V8MKS6_9BACT</name>
<dbReference type="AlphaFoldDB" id="A0A6V8MKS6"/>
<dbReference type="CDD" id="cd00156">
    <property type="entry name" value="REC"/>
    <property type="match status" value="1"/>
</dbReference>
<feature type="domain" description="Response regulatory" evidence="3">
    <location>
        <begin position="3"/>
        <end position="116"/>
    </location>
</feature>
<keyword evidence="1" id="KW-0597">Phosphoprotein</keyword>
<comment type="caution">
    <text evidence="2">Lacks conserved residue(s) required for the propagation of feature annotation.</text>
</comment>
<dbReference type="RefSeq" id="WP_183355456.1">
    <property type="nucleotide sequence ID" value="NZ_BLXX01000009.1"/>
</dbReference>
<dbReference type="Gene3D" id="2.40.10.220">
    <property type="entry name" value="predicted glycosyltransferase like domains"/>
    <property type="match status" value="1"/>
</dbReference>
<dbReference type="SMART" id="SM00448">
    <property type="entry name" value="REC"/>
    <property type="match status" value="1"/>
</dbReference>
<dbReference type="PROSITE" id="PS50110">
    <property type="entry name" value="RESPONSE_REGULATORY"/>
    <property type="match status" value="1"/>
</dbReference>
<proteinExistence type="predicted"/>
<dbReference type="PANTHER" id="PTHR44591">
    <property type="entry name" value="STRESS RESPONSE REGULATOR PROTEIN 1"/>
    <property type="match status" value="1"/>
</dbReference>
<keyword evidence="5" id="KW-1185">Reference proteome</keyword>
<dbReference type="InterPro" id="IPR050595">
    <property type="entry name" value="Bact_response_regulator"/>
</dbReference>
<dbReference type="PANTHER" id="PTHR44591:SF3">
    <property type="entry name" value="RESPONSE REGULATORY DOMAIN-CONTAINING PROTEIN"/>
    <property type="match status" value="1"/>
</dbReference>
<dbReference type="Pfam" id="PF07238">
    <property type="entry name" value="PilZ"/>
    <property type="match status" value="1"/>
</dbReference>
<dbReference type="GO" id="GO:0035438">
    <property type="term" value="F:cyclic-di-GMP binding"/>
    <property type="evidence" value="ECO:0007669"/>
    <property type="project" value="InterPro"/>
</dbReference>
<dbReference type="InterPro" id="IPR011006">
    <property type="entry name" value="CheY-like_superfamily"/>
</dbReference>
<sequence length="228" mass="24821">MKKILLVNSQEAFLDRNKTLLNRAGFLILTASSVQEALAICREHEINLIISQLERTPSGGDLLCSLIREDSALRNVSIILIAYAQDAEFAAGCGANAVVSKPVRPEELLKLVGKFLEIRARREFRAVFNARVEATWGTLSFSGMTRNISASGLLCETSVLLRKNDPLSNVLFDLSGYPIVAEGMVVWSGSLPGGTHIYGVEFTRLAAERRERIEQFVASAAGSAPALL</sequence>
<evidence type="ECO:0000313" key="5">
    <source>
        <dbReference type="Proteomes" id="UP000556026"/>
    </source>
</evidence>
<reference evidence="5" key="1">
    <citation type="submission" date="2020-06" db="EMBL/GenBank/DDBJ databases">
        <title>Draft genomic sequence of Geomonas sp. Red330.</title>
        <authorList>
            <person name="Itoh H."/>
            <person name="Zhenxing X."/>
            <person name="Ushijima N."/>
            <person name="Masuda Y."/>
            <person name="Shiratori Y."/>
            <person name="Senoo K."/>
        </authorList>
    </citation>
    <scope>NUCLEOTIDE SEQUENCE [LARGE SCALE GENOMIC DNA]</scope>
    <source>
        <strain evidence="5">Red330</strain>
    </source>
</reference>
<dbReference type="InterPro" id="IPR009875">
    <property type="entry name" value="PilZ_domain"/>
</dbReference>
<organism evidence="4 5">
    <name type="scientific">Geomonas silvestris</name>
    <dbReference type="NCBI Taxonomy" id="2740184"/>
    <lineage>
        <taxon>Bacteria</taxon>
        <taxon>Pseudomonadati</taxon>
        <taxon>Thermodesulfobacteriota</taxon>
        <taxon>Desulfuromonadia</taxon>
        <taxon>Geobacterales</taxon>
        <taxon>Geobacteraceae</taxon>
        <taxon>Geomonas</taxon>
    </lineage>
</organism>
<evidence type="ECO:0000256" key="2">
    <source>
        <dbReference type="PROSITE-ProRule" id="PRU00169"/>
    </source>
</evidence>
<gene>
    <name evidence="4" type="ORF">GMST_29700</name>
</gene>
<dbReference type="EMBL" id="BLXX01000009">
    <property type="protein sequence ID" value="GFO60645.1"/>
    <property type="molecule type" value="Genomic_DNA"/>
</dbReference>
<evidence type="ECO:0000313" key="4">
    <source>
        <dbReference type="EMBL" id="GFO60645.1"/>
    </source>
</evidence>
<evidence type="ECO:0000256" key="1">
    <source>
        <dbReference type="ARBA" id="ARBA00022553"/>
    </source>
</evidence>
<dbReference type="Gene3D" id="3.40.50.2300">
    <property type="match status" value="1"/>
</dbReference>